<dbReference type="EMBL" id="HG318154">
    <property type="protein sequence ID" value="CEG05744.1"/>
    <property type="molecule type" value="Genomic_DNA"/>
</dbReference>
<dbReference type="AlphaFoldDB" id="A0A090MB92"/>
<organism evidence="3">
    <name type="scientific">Fusarium clavum</name>
    <dbReference type="NCBI Taxonomy" id="2594811"/>
    <lineage>
        <taxon>Eukaryota</taxon>
        <taxon>Fungi</taxon>
        <taxon>Dikarya</taxon>
        <taxon>Ascomycota</taxon>
        <taxon>Pezizomycotina</taxon>
        <taxon>Sordariomycetes</taxon>
        <taxon>Hypocreomycetidae</taxon>
        <taxon>Hypocreales</taxon>
        <taxon>Nectriaceae</taxon>
        <taxon>Fusarium</taxon>
        <taxon>Fusarium incarnatum-equiseti species complex</taxon>
    </lineage>
</organism>
<feature type="compositionally biased region" description="Low complexity" evidence="1">
    <location>
        <begin position="92"/>
        <end position="110"/>
    </location>
</feature>
<accession>A0A090MB92</accession>
<feature type="chain" id="PRO_5007382433" evidence="2">
    <location>
        <begin position="22"/>
        <end position="313"/>
    </location>
</feature>
<protein>
    <submittedName>
        <fullName evidence="3">WGS project CBMI000000000 data, contig CS3069_c000994</fullName>
    </submittedName>
</protein>
<evidence type="ECO:0000256" key="2">
    <source>
        <dbReference type="SAM" id="SignalP"/>
    </source>
</evidence>
<feature type="region of interest" description="Disordered" evidence="1">
    <location>
        <begin position="73"/>
        <end position="110"/>
    </location>
</feature>
<feature type="signal peptide" evidence="2">
    <location>
        <begin position="1"/>
        <end position="21"/>
    </location>
</feature>
<evidence type="ECO:0000256" key="1">
    <source>
        <dbReference type="SAM" id="MobiDB-lite"/>
    </source>
</evidence>
<dbReference type="EMBL" id="CBMI010000992">
    <property type="protein sequence ID" value="CEG04359.1"/>
    <property type="molecule type" value="Genomic_DNA"/>
</dbReference>
<keyword evidence="2" id="KW-0732">Signal</keyword>
<feature type="region of interest" description="Disordered" evidence="1">
    <location>
        <begin position="145"/>
        <end position="179"/>
    </location>
</feature>
<proteinExistence type="predicted"/>
<sequence length="313" mass="32466">MISSKLFAVVVTASILWAVDAGKCKPHPNSRSFLTLTSGDSPATSSSVRYFTSPGDDAHIFSSTDPLSSSRLTETAFSGISESSATPSYQIPTSSPTASDSTTASVSTGSSGTVIIEAPTFASGGTTVLSVDIATLGDLSTTTDTITTSIDNSSPTDLSSSTEVSTSTDAPMSTHSATSFETRISTDLATSAERTITTYTTIPTQSTSTKLSDTTEITVTTYITVSTDITTTVSTTVFTCEITTATENLWTSTTAASCPIYSISLNDPSFEGDNTGPDRCDYMGQFAGVAVPFQKESSMSEKVPRAHSGNQSA</sequence>
<reference evidence="3" key="1">
    <citation type="submission" date="2013-05" db="EMBL/GenBank/DDBJ databases">
        <title>Draft genome sequences of six wheat associated Fusarium spp. isolates.</title>
        <authorList>
            <person name="Moolhuijzen P.M."/>
            <person name="Manners J.M."/>
            <person name="Wilcox S."/>
            <person name="Bellgard M.I."/>
            <person name="Gardiner D.M."/>
        </authorList>
    </citation>
    <scope>NUCLEOTIDE SEQUENCE</scope>
    <source>
        <strain evidence="3">CS3069</strain>
    </source>
</reference>
<feature type="compositionally biased region" description="Polar residues" evidence="1">
    <location>
        <begin position="158"/>
        <end position="179"/>
    </location>
</feature>
<feature type="compositionally biased region" description="Polar residues" evidence="1">
    <location>
        <begin position="73"/>
        <end position="91"/>
    </location>
</feature>
<gene>
    <name evidence="3" type="ORF">BN850_0046460</name>
</gene>
<feature type="compositionally biased region" description="Low complexity" evidence="1">
    <location>
        <begin position="145"/>
        <end position="157"/>
    </location>
</feature>
<evidence type="ECO:0000313" key="3">
    <source>
        <dbReference type="EMBL" id="CEG04359.1"/>
    </source>
</evidence>
<name>A0A090MB92_9HYPO</name>